<dbReference type="Gene3D" id="3.40.50.300">
    <property type="entry name" value="P-loop containing nucleotide triphosphate hydrolases"/>
    <property type="match status" value="1"/>
</dbReference>
<dbReference type="Proteomes" id="UP001633002">
    <property type="component" value="Unassembled WGS sequence"/>
</dbReference>
<dbReference type="InterPro" id="IPR002182">
    <property type="entry name" value="NB-ARC"/>
</dbReference>
<dbReference type="Pfam" id="PF00931">
    <property type="entry name" value="NB-ARC"/>
    <property type="match status" value="1"/>
</dbReference>
<dbReference type="PANTHER" id="PTHR36766">
    <property type="entry name" value="PLANT BROAD-SPECTRUM MILDEW RESISTANCE PROTEIN RPW8"/>
    <property type="match status" value="1"/>
</dbReference>
<dbReference type="PANTHER" id="PTHR36766:SF69">
    <property type="entry name" value="DISEASE RESISTANCE PROTEIN RGA2-LIKE"/>
    <property type="match status" value="1"/>
</dbReference>
<name>A0ABD3GCU9_9MARC</name>
<protein>
    <recommendedName>
        <fullName evidence="2">NB-ARC domain-containing protein</fullName>
    </recommendedName>
</protein>
<organism evidence="3 4">
    <name type="scientific">Riccia sorocarpa</name>
    <dbReference type="NCBI Taxonomy" id="122646"/>
    <lineage>
        <taxon>Eukaryota</taxon>
        <taxon>Viridiplantae</taxon>
        <taxon>Streptophyta</taxon>
        <taxon>Embryophyta</taxon>
        <taxon>Marchantiophyta</taxon>
        <taxon>Marchantiopsida</taxon>
        <taxon>Marchantiidae</taxon>
        <taxon>Marchantiales</taxon>
        <taxon>Ricciaceae</taxon>
        <taxon>Riccia</taxon>
    </lineage>
</organism>
<dbReference type="SUPFAM" id="SSF52047">
    <property type="entry name" value="RNI-like"/>
    <property type="match status" value="1"/>
</dbReference>
<dbReference type="PRINTS" id="PR00364">
    <property type="entry name" value="DISEASERSIST"/>
</dbReference>
<keyword evidence="4" id="KW-1185">Reference proteome</keyword>
<dbReference type="AlphaFoldDB" id="A0ABD3GCU9"/>
<evidence type="ECO:0000259" key="2">
    <source>
        <dbReference type="Pfam" id="PF00931"/>
    </source>
</evidence>
<dbReference type="Gene3D" id="3.80.10.10">
    <property type="entry name" value="Ribonuclease Inhibitor"/>
    <property type="match status" value="2"/>
</dbReference>
<dbReference type="EMBL" id="JBJQOH010000008">
    <property type="protein sequence ID" value="KAL3675004.1"/>
    <property type="molecule type" value="Genomic_DNA"/>
</dbReference>
<gene>
    <name evidence="3" type="ORF">R1sor_024952</name>
</gene>
<feature type="compositionally biased region" description="Low complexity" evidence="1">
    <location>
        <begin position="506"/>
        <end position="525"/>
    </location>
</feature>
<feature type="domain" description="NB-ARC" evidence="2">
    <location>
        <begin position="187"/>
        <end position="308"/>
    </location>
</feature>
<evidence type="ECO:0000313" key="3">
    <source>
        <dbReference type="EMBL" id="KAL3675004.1"/>
    </source>
</evidence>
<dbReference type="Pfam" id="PF00560">
    <property type="entry name" value="LRR_1"/>
    <property type="match status" value="1"/>
</dbReference>
<sequence length="1085" mass="123362">MTSNTLAVRSTNYLLNLAGYEHSDLFLSLVPSQKRKSLLRSSRRYRVPEESSRYGEDYDRVFKGHVFTCRPLDKSDSPYVHLEELIQRVLLRVEAENTRRRGEKGEYRCVMVTEASARYGEFTSVQTDHFSLSKPTEKHSHVYIRLKMLIKQPQSRDHTPDNKQTVPPIASELVTFQVVEAHKILESSTCLGLYGMGGIGKSTLARLVLNRLNQEFEYSCFISDVKLKTRIAPEEVLNAMHHYGEKMNYNECTWGHLTGRKVLLVLDDVAKHEHLQILGDIPSEVSSIEHRYIVTSRDVKLLGTLRSILHPGEVELYNVPLLGESSARELLLSYGIPKPPAEELVEKVVKLCDGLPLSLEVVGKYLRENKFKEKIWENSVDALHNCENIHNFKERLWDILQFSYDRLSDKAKEIFLDCASFFVGSSWPLREAKVAWRLLYSNLTNDFWESLVNTSLVYDVKDYDSIQMHEQMRDLGMKLAMGSRDGINCSRTWNAKILSEELGFPSSGHWSGGRESSSERPSLGRTSRQQKISVSRRLPERIKDVIALRLEEPMPITMEDISNMRGLRYLDSSKDLTPVPGKRIPPGVVLLRWRGQMASIVDMFDPDEMNVLAVFHLEAPSLHEVPDSFGFLPHLQILTFTGCKFSTLPESFGDLLGLQHLEFTNCTELCSLPESFGCLWNLEFFSFSIADIYGEKRRESDELNFLPTSFGDLEHLKILILCGCRSLHALPQSFSNLKRLEELRIERCNNLLTLSESFGELPELHTLDVCHCRNLPEVPASFGRLSKLRTVCISDCESFRDFPETLGDLVSLESLVISDCKRLHQLPRTLGQLSKLQKLEICGTEVDELPATMSKLYNLLQLEIVKNEKLRSLPNFWDLSLPGNPGPLLQLQHLLITECEQLDVLHASLGHLPALRRLEISKCRRVPGLPDSVEHLSQLEHLELSECKRICSLPDNFGNLTSLETLDISLCSISSLPDSFSKLSNLTKKLVALRLLTLIEVPWTSVPTCIKFLPSLHTLTVKLPELTEECEWLGQGLSTLHSYNRFCIRNGEFHLIEEESCSHDERIVGIVISGQFASAGSWQAV</sequence>
<proteinExistence type="predicted"/>
<dbReference type="InterPro" id="IPR042197">
    <property type="entry name" value="Apaf_helical"/>
</dbReference>
<dbReference type="InterPro" id="IPR001611">
    <property type="entry name" value="Leu-rich_rpt"/>
</dbReference>
<feature type="region of interest" description="Disordered" evidence="1">
    <location>
        <begin position="506"/>
        <end position="535"/>
    </location>
</feature>
<evidence type="ECO:0000256" key="1">
    <source>
        <dbReference type="SAM" id="MobiDB-lite"/>
    </source>
</evidence>
<dbReference type="SUPFAM" id="SSF52540">
    <property type="entry name" value="P-loop containing nucleoside triphosphate hydrolases"/>
    <property type="match status" value="1"/>
</dbReference>
<dbReference type="Gene3D" id="1.10.8.430">
    <property type="entry name" value="Helical domain of apoptotic protease-activating factors"/>
    <property type="match status" value="1"/>
</dbReference>
<comment type="caution">
    <text evidence="3">The sequence shown here is derived from an EMBL/GenBank/DDBJ whole genome shotgun (WGS) entry which is preliminary data.</text>
</comment>
<reference evidence="3 4" key="1">
    <citation type="submission" date="2024-09" db="EMBL/GenBank/DDBJ databases">
        <title>Chromosome-scale assembly of Riccia sorocarpa.</title>
        <authorList>
            <person name="Paukszto L."/>
        </authorList>
    </citation>
    <scope>NUCLEOTIDE SEQUENCE [LARGE SCALE GENOMIC DNA]</scope>
    <source>
        <strain evidence="3">LP-2024</strain>
        <tissue evidence="3">Aerial parts of the thallus</tissue>
    </source>
</reference>
<dbReference type="InterPro" id="IPR032675">
    <property type="entry name" value="LRR_dom_sf"/>
</dbReference>
<accession>A0ABD3GCU9</accession>
<dbReference type="InterPro" id="IPR027417">
    <property type="entry name" value="P-loop_NTPase"/>
</dbReference>
<evidence type="ECO:0000313" key="4">
    <source>
        <dbReference type="Proteomes" id="UP001633002"/>
    </source>
</evidence>